<keyword evidence="7" id="KW-1185">Reference proteome</keyword>
<dbReference type="Pfam" id="PF07681">
    <property type="entry name" value="DoxX"/>
    <property type="match status" value="1"/>
</dbReference>
<feature type="transmembrane region" description="Helical" evidence="5">
    <location>
        <begin position="71"/>
        <end position="88"/>
    </location>
</feature>
<evidence type="ECO:0000256" key="4">
    <source>
        <dbReference type="ARBA" id="ARBA00023136"/>
    </source>
</evidence>
<evidence type="ECO:0000256" key="2">
    <source>
        <dbReference type="ARBA" id="ARBA00022692"/>
    </source>
</evidence>
<organism evidence="6 7">
    <name type="scientific">Aeromicrobium endophyticum</name>
    <dbReference type="NCBI Taxonomy" id="2292704"/>
    <lineage>
        <taxon>Bacteria</taxon>
        <taxon>Bacillati</taxon>
        <taxon>Actinomycetota</taxon>
        <taxon>Actinomycetes</taxon>
        <taxon>Propionibacteriales</taxon>
        <taxon>Nocardioidaceae</taxon>
        <taxon>Aeromicrobium</taxon>
    </lineage>
</organism>
<comment type="caution">
    <text evidence="6">The sequence shown here is derived from an EMBL/GenBank/DDBJ whole genome shotgun (WGS) entry which is preliminary data.</text>
</comment>
<evidence type="ECO:0000313" key="7">
    <source>
        <dbReference type="Proteomes" id="UP000265581"/>
    </source>
</evidence>
<evidence type="ECO:0000256" key="1">
    <source>
        <dbReference type="ARBA" id="ARBA00004141"/>
    </source>
</evidence>
<dbReference type="AlphaFoldDB" id="A0A371PBJ3"/>
<protein>
    <submittedName>
        <fullName evidence="6">DoxX family protein</fullName>
    </submittedName>
</protein>
<evidence type="ECO:0000256" key="3">
    <source>
        <dbReference type="ARBA" id="ARBA00022989"/>
    </source>
</evidence>
<gene>
    <name evidence="6" type="ORF">DX116_06990</name>
</gene>
<feature type="transmembrane region" description="Helical" evidence="5">
    <location>
        <begin position="108"/>
        <end position="129"/>
    </location>
</feature>
<accession>A0A371PBJ3</accession>
<dbReference type="Proteomes" id="UP000265581">
    <property type="component" value="Unassembled WGS sequence"/>
</dbReference>
<sequence>MEAIFLISRILFVLLLLGSAFGHLTQADAMGGYASSKGLPNGKVLARVSGVALLVGGLSILLGIFGDAGSLGIAVLLLIMAVTMHAFWKETDAQAKQMEMISFNKDVALAGGALAMYVLFYLTDGYGYFTITGALFN</sequence>
<name>A0A371PBJ3_9ACTN</name>
<feature type="transmembrane region" description="Helical" evidence="5">
    <location>
        <begin position="6"/>
        <end position="24"/>
    </location>
</feature>
<dbReference type="RefSeq" id="WP_119703414.1">
    <property type="nucleotide sequence ID" value="NZ_JBHSOI010000001.1"/>
</dbReference>
<dbReference type="EMBL" id="QUBR01000001">
    <property type="protein sequence ID" value="REK73301.1"/>
    <property type="molecule type" value="Genomic_DNA"/>
</dbReference>
<keyword evidence="4 5" id="KW-0472">Membrane</keyword>
<keyword evidence="2 5" id="KW-0812">Transmembrane</keyword>
<dbReference type="InterPro" id="IPR032808">
    <property type="entry name" value="DoxX"/>
</dbReference>
<dbReference type="OrthoDB" id="329282at2"/>
<feature type="transmembrane region" description="Helical" evidence="5">
    <location>
        <begin position="44"/>
        <end position="65"/>
    </location>
</feature>
<evidence type="ECO:0000256" key="5">
    <source>
        <dbReference type="SAM" id="Phobius"/>
    </source>
</evidence>
<proteinExistence type="predicted"/>
<reference evidence="6 7" key="1">
    <citation type="submission" date="2018-08" db="EMBL/GenBank/DDBJ databases">
        <title>Aeromicrobium sp. M2KJ-4, whole genome shotgun sequence.</title>
        <authorList>
            <person name="Tuo L."/>
        </authorList>
    </citation>
    <scope>NUCLEOTIDE SEQUENCE [LARGE SCALE GENOMIC DNA]</scope>
    <source>
        <strain evidence="6 7">M2KJ-4</strain>
    </source>
</reference>
<keyword evidence="3 5" id="KW-1133">Transmembrane helix</keyword>
<comment type="subcellular location">
    <subcellularLocation>
        <location evidence="1">Membrane</location>
        <topology evidence="1">Multi-pass membrane protein</topology>
    </subcellularLocation>
</comment>
<evidence type="ECO:0000313" key="6">
    <source>
        <dbReference type="EMBL" id="REK73301.1"/>
    </source>
</evidence>
<dbReference type="GO" id="GO:0016020">
    <property type="term" value="C:membrane"/>
    <property type="evidence" value="ECO:0007669"/>
    <property type="project" value="UniProtKB-SubCell"/>
</dbReference>